<dbReference type="InterPro" id="IPR012340">
    <property type="entry name" value="NA-bd_OB-fold"/>
</dbReference>
<dbReference type="EMBL" id="AP002033">
    <property type="protein sequence ID" value="BAB01939.1"/>
    <property type="molecule type" value="Genomic_DNA"/>
</dbReference>
<evidence type="ECO:0008006" key="2">
    <source>
        <dbReference type="Google" id="ProtNLM"/>
    </source>
</evidence>
<dbReference type="Gene3D" id="2.40.50.140">
    <property type="entry name" value="Nucleic acid-binding proteins"/>
    <property type="match status" value="1"/>
</dbReference>
<name>Q9LHR1_ARATH</name>
<evidence type="ECO:0000313" key="1">
    <source>
        <dbReference type="EMBL" id="BAB01939.1"/>
    </source>
</evidence>
<protein>
    <recommendedName>
        <fullName evidence="2">Replication factor A C-terminal domain-containing protein</fullName>
    </recommendedName>
</protein>
<proteinExistence type="predicted"/>
<organism evidence="1">
    <name type="scientific">Arabidopsis thaliana</name>
    <name type="common">Mouse-ear cress</name>
    <dbReference type="NCBI Taxonomy" id="3702"/>
    <lineage>
        <taxon>Eukaryota</taxon>
        <taxon>Viridiplantae</taxon>
        <taxon>Streptophyta</taxon>
        <taxon>Embryophyta</taxon>
        <taxon>Tracheophyta</taxon>
        <taxon>Spermatophyta</taxon>
        <taxon>Magnoliopsida</taxon>
        <taxon>eudicotyledons</taxon>
        <taxon>Gunneridae</taxon>
        <taxon>Pentapetalae</taxon>
        <taxon>rosids</taxon>
        <taxon>malvids</taxon>
        <taxon>Brassicales</taxon>
        <taxon>Brassicaceae</taxon>
        <taxon>Camelineae</taxon>
        <taxon>Arabidopsis</taxon>
    </lineage>
</organism>
<reference evidence="1" key="2">
    <citation type="submission" date="2000-05" db="EMBL/GenBank/DDBJ databases">
        <title>Structural Analysis of Arabidopsis thaliana Chromosome 3. III.</title>
        <authorList>
            <person name="Nakamura Y."/>
        </authorList>
    </citation>
    <scope>NUCLEOTIDE SEQUENCE</scope>
</reference>
<reference key="1">
    <citation type="journal article" date="2000" name="Nature">
        <title>Sequence and analysis of chromosome 3 of the plant Arabidopsis thaliana.</title>
        <authorList>
            <consortium name="European Union Chromosome 3 Arabidopsis Sequencing Consortium"/>
            <consortium name="Institute for Genomic Research"/>
            <consortium name="Kazusa DNA Research Institute"/>
            <person name="Salanoubat M."/>
            <person name="Lemcke K."/>
            <person name="Rieger M."/>
            <person name="Ansorge W."/>
            <person name="Unseld M."/>
            <person name="Fartmann B."/>
            <person name="Valle G."/>
            <person name="Blocker H."/>
            <person name="Perez-Alonso M."/>
            <person name="Obermaier B."/>
            <person name="Delseny M."/>
            <person name="Boutry M."/>
            <person name="Grivell L.A."/>
            <person name="Mache R."/>
            <person name="Puigdomenech P."/>
            <person name="De Simone V."/>
            <person name="Choisne N."/>
            <person name="Artiguenave F."/>
            <person name="Robert C."/>
            <person name="Brottier P."/>
            <person name="Wincker P."/>
            <person name="Cattolico L."/>
            <person name="Weissenbach J."/>
            <person name="Saurin W."/>
            <person name="Quetier F."/>
            <person name="Schafer M."/>
            <person name="Muller-Auer S."/>
            <person name="Gabel C."/>
            <person name="Fuchs M."/>
            <person name="Benes V."/>
            <person name="Wurmbach E."/>
            <person name="Drzonek H."/>
            <person name="Erfle H."/>
            <person name="Jordan N."/>
            <person name="Bangert S."/>
            <person name="Wiedelmann R."/>
            <person name="Kranz H."/>
            <person name="Voss H."/>
            <person name="Holland R."/>
            <person name="Brandt P."/>
            <person name="Nyakatura G."/>
            <person name="Vezzi A."/>
            <person name="D'Angelo M."/>
            <person name="Pallavicini A."/>
            <person name="Toppo S."/>
            <person name="Simionati B."/>
            <person name="Conrad A."/>
            <person name="Hornischer K."/>
            <person name="Kauer G."/>
            <person name="Lohnert T.H."/>
            <person name="Nordsiek G."/>
            <person name="Reichelt J."/>
            <person name="Scharfe M."/>
            <person name="Schon O."/>
            <person name="Bargues M."/>
            <person name="Terol J."/>
            <person name="Climent J."/>
            <person name="Navarro P."/>
            <person name="Collado C."/>
            <person name="Perez-Perez A."/>
            <person name="Ottenwalder B."/>
            <person name="Duchemin D."/>
            <person name="Cooke R."/>
            <person name="Laudie M."/>
            <person name="Berger-Llauro C."/>
            <person name="Purnelle B."/>
            <person name="Masuy D."/>
            <person name="de Haan M."/>
            <person name="Maarse A.C."/>
            <person name="Alcaraz J.P."/>
            <person name="Cottet A."/>
            <person name="Casacuberta E."/>
            <person name="Monfort A."/>
            <person name="Argiriou A."/>
            <person name="flores M."/>
            <person name="Liguori R."/>
            <person name="Vitale D."/>
            <person name="Mannhaupt G."/>
            <person name="Haase D."/>
            <person name="Schoof H."/>
            <person name="Rudd S."/>
            <person name="Zaccaria P."/>
            <person name="Mewes H.W."/>
            <person name="Mayer K.F."/>
            <person name="Kaul S."/>
            <person name="Town C.D."/>
            <person name="Koo H.L."/>
            <person name="Tallon L.J."/>
            <person name="Jenkins J."/>
            <person name="Rooney T."/>
            <person name="Rizzo M."/>
            <person name="Walts A."/>
            <person name="Utterback T."/>
            <person name="Fujii C.Y."/>
            <person name="Shea T.P."/>
            <person name="Creasy T.H."/>
            <person name="Haas B."/>
            <person name="Maiti R."/>
            <person name="Wu D."/>
            <person name="Peterson J."/>
            <person name="Van Aken S."/>
            <person name="Pai G."/>
            <person name="Militscher J."/>
            <person name="Sellers P."/>
            <person name="Gill J.E."/>
            <person name="Feldblyum T.V."/>
            <person name="Preuss D."/>
            <person name="Lin X."/>
            <person name="Nierman W.C."/>
            <person name="Salzberg S.L."/>
            <person name="White O."/>
            <person name="Venter J.C."/>
            <person name="Fraser C.M."/>
            <person name="Kaneko T."/>
            <person name="Nakamura Y."/>
            <person name="Sato S."/>
            <person name="Kato T."/>
            <person name="Asamizu E."/>
            <person name="Sasamoto S."/>
            <person name="Kimura T."/>
            <person name="Idesawa K."/>
            <person name="Kawashima K."/>
            <person name="Kishida Y."/>
            <person name="Kiyokawa C."/>
            <person name="Kohara M."/>
            <person name="Matsumoto M."/>
            <person name="Matsuno A."/>
            <person name="Muraki A."/>
            <person name="Nakayama S."/>
            <person name="Nakazaki N."/>
            <person name="Shinpo S."/>
            <person name="Takeuchi C."/>
            <person name="Wada T."/>
            <person name="Watanabe A."/>
            <person name="Yamada M."/>
            <person name="Yasuda M."/>
            <person name="Tabata S."/>
        </authorList>
    </citation>
    <scope>NUCLEOTIDE SEQUENCE [LARGE SCALE GENOMIC DNA]</scope>
    <source>
        <strain>cv. Columbia</strain>
    </source>
</reference>
<dbReference type="AlphaFoldDB" id="Q9LHR1"/>
<sequence>MINYKGWKNAEGVNLMRSNDDSLVDIVECFGMESRMLCGLVGNYMVVRIRVELFNAWIWFKWENQITNGFDASVVVINPEYLEVEVFKNNLPKDGLELTIVETKPKLELSVRSDDYFEHYPKKSIACLLNFTEAQKCKIMCTIFKIDGDMGWFYVGCKKCSKKLEMNKNNDTTIAVKLKKAYLLVS</sequence>
<accession>Q9LHR1</accession>